<dbReference type="SUPFAM" id="SSF46785">
    <property type="entry name" value="Winged helix' DNA-binding domain"/>
    <property type="match status" value="1"/>
</dbReference>
<reference evidence="6 7" key="1">
    <citation type="submission" date="2016-01" db="EMBL/GenBank/DDBJ databases">
        <title>Draft Genome Sequences of Seven Thermophilic Sporeformers Isolated from Foods.</title>
        <authorList>
            <person name="Berendsen E.M."/>
            <person name="Wells-Bennik M.H."/>
            <person name="Krawcyk A.O."/>
            <person name="De Jong A."/>
            <person name="Holsappel S."/>
            <person name="Eijlander R.T."/>
            <person name="Kuipers O.P."/>
        </authorList>
    </citation>
    <scope>NUCLEOTIDE SEQUENCE [LARGE SCALE GENOMIC DNA]</scope>
    <source>
        <strain evidence="6 7">B4135</strain>
    </source>
</reference>
<dbReference type="PANTHER" id="PTHR30346:SF28">
    <property type="entry name" value="HTH-TYPE TRANSCRIPTIONAL REGULATOR CYNR"/>
    <property type="match status" value="1"/>
</dbReference>
<dbReference type="STRING" id="301148.B4135_0460"/>
<name>A0A150L8W6_9BACI</name>
<dbReference type="GO" id="GO:0032993">
    <property type="term" value="C:protein-DNA complex"/>
    <property type="evidence" value="ECO:0007669"/>
    <property type="project" value="TreeGrafter"/>
</dbReference>
<dbReference type="PANTHER" id="PTHR30346">
    <property type="entry name" value="TRANSCRIPTIONAL DUAL REGULATOR HCAR-RELATED"/>
    <property type="match status" value="1"/>
</dbReference>
<dbReference type="GO" id="GO:0003677">
    <property type="term" value="F:DNA binding"/>
    <property type="evidence" value="ECO:0007669"/>
    <property type="project" value="UniProtKB-KW"/>
</dbReference>
<evidence type="ECO:0000313" key="7">
    <source>
        <dbReference type="Proteomes" id="UP000075683"/>
    </source>
</evidence>
<dbReference type="InterPro" id="IPR000847">
    <property type="entry name" value="LysR_HTH_N"/>
</dbReference>
<sequence>MELRQLRYFVEVAEREHVTDASLHLHVAQSAVSYQIAKLEEELGVRLFERTGRNVKLTRIGEVFLFHVKQALAAIDEAKAKIAEYLDPEHGTIRVGYASSFANYILPTVLSSFAAEHPEISFHLRHGSYYGLIDEVKNGEINLAFLGPVPNDEGLESHVLFAENFSALLPVRHPLAEQTGIDLNELQNDPFVLFPKGYVFRQIVIDACKQAGFMPKIASEGEDMDAVKGLVSAGIGVTLLPENSLYENVPRLTKKVPVLFPEVRRSVGIITPKNRELSPAENAFRQFTVRFFSQLEKF</sequence>
<accession>A0A150L8W6</accession>
<dbReference type="Pfam" id="PF00126">
    <property type="entry name" value="HTH_1"/>
    <property type="match status" value="1"/>
</dbReference>
<dbReference type="InterPro" id="IPR036388">
    <property type="entry name" value="WH-like_DNA-bd_sf"/>
</dbReference>
<organism evidence="6 7">
    <name type="scientific">Caldibacillus debilis</name>
    <dbReference type="NCBI Taxonomy" id="301148"/>
    <lineage>
        <taxon>Bacteria</taxon>
        <taxon>Bacillati</taxon>
        <taxon>Bacillota</taxon>
        <taxon>Bacilli</taxon>
        <taxon>Bacillales</taxon>
        <taxon>Bacillaceae</taxon>
        <taxon>Caldibacillus</taxon>
    </lineage>
</organism>
<evidence type="ECO:0000313" key="6">
    <source>
        <dbReference type="EMBL" id="KYD08778.1"/>
    </source>
</evidence>
<keyword evidence="3" id="KW-0238">DNA-binding</keyword>
<dbReference type="SUPFAM" id="SSF53850">
    <property type="entry name" value="Periplasmic binding protein-like II"/>
    <property type="match status" value="1"/>
</dbReference>
<dbReference type="Pfam" id="PF03466">
    <property type="entry name" value="LysR_substrate"/>
    <property type="match status" value="1"/>
</dbReference>
<dbReference type="PRINTS" id="PR00039">
    <property type="entry name" value="HTHLYSR"/>
</dbReference>
<protein>
    <recommendedName>
        <fullName evidence="5">HTH lysR-type domain-containing protein</fullName>
    </recommendedName>
</protein>
<dbReference type="GO" id="GO:0003700">
    <property type="term" value="F:DNA-binding transcription factor activity"/>
    <property type="evidence" value="ECO:0007669"/>
    <property type="project" value="InterPro"/>
</dbReference>
<dbReference type="Gene3D" id="3.40.190.290">
    <property type="match status" value="1"/>
</dbReference>
<feature type="domain" description="HTH lysR-type" evidence="5">
    <location>
        <begin position="1"/>
        <end position="58"/>
    </location>
</feature>
<dbReference type="FunFam" id="1.10.10.10:FF:000001">
    <property type="entry name" value="LysR family transcriptional regulator"/>
    <property type="match status" value="1"/>
</dbReference>
<dbReference type="InterPro" id="IPR036390">
    <property type="entry name" value="WH_DNA-bd_sf"/>
</dbReference>
<dbReference type="Proteomes" id="UP000075683">
    <property type="component" value="Unassembled WGS sequence"/>
</dbReference>
<evidence type="ECO:0000256" key="3">
    <source>
        <dbReference type="ARBA" id="ARBA00023125"/>
    </source>
</evidence>
<dbReference type="Gene3D" id="1.10.10.10">
    <property type="entry name" value="Winged helix-like DNA-binding domain superfamily/Winged helix DNA-binding domain"/>
    <property type="match status" value="1"/>
</dbReference>
<comment type="similarity">
    <text evidence="1">Belongs to the LysR transcriptional regulatory family.</text>
</comment>
<proteinExistence type="inferred from homology"/>
<dbReference type="InterPro" id="IPR005119">
    <property type="entry name" value="LysR_subst-bd"/>
</dbReference>
<evidence type="ECO:0000256" key="2">
    <source>
        <dbReference type="ARBA" id="ARBA00023015"/>
    </source>
</evidence>
<gene>
    <name evidence="6" type="ORF">B4135_0460</name>
</gene>
<comment type="caution">
    <text evidence="6">The sequence shown here is derived from an EMBL/GenBank/DDBJ whole genome shotgun (WGS) entry which is preliminary data.</text>
</comment>
<dbReference type="PROSITE" id="PS50931">
    <property type="entry name" value="HTH_LYSR"/>
    <property type="match status" value="1"/>
</dbReference>
<dbReference type="RefSeq" id="WP_061570125.1">
    <property type="nucleotide sequence ID" value="NZ_LQYT01000135.1"/>
</dbReference>
<evidence type="ECO:0000259" key="5">
    <source>
        <dbReference type="PROSITE" id="PS50931"/>
    </source>
</evidence>
<dbReference type="AlphaFoldDB" id="A0A150L8W6"/>
<dbReference type="EMBL" id="LQYT01000135">
    <property type="protein sequence ID" value="KYD08778.1"/>
    <property type="molecule type" value="Genomic_DNA"/>
</dbReference>
<evidence type="ECO:0000256" key="4">
    <source>
        <dbReference type="ARBA" id="ARBA00023163"/>
    </source>
</evidence>
<dbReference type="PATRIC" id="fig|301148.3.peg.2106"/>
<evidence type="ECO:0000256" key="1">
    <source>
        <dbReference type="ARBA" id="ARBA00009437"/>
    </source>
</evidence>
<dbReference type="OrthoDB" id="9803735at2"/>
<dbReference type="CDD" id="cd08434">
    <property type="entry name" value="PBP2_GltC_like"/>
    <property type="match status" value="1"/>
</dbReference>
<keyword evidence="2" id="KW-0805">Transcription regulation</keyword>
<keyword evidence="4" id="KW-0804">Transcription</keyword>